<protein>
    <recommendedName>
        <fullName evidence="4">Solute-binding protein family 3/N-terminal domain-containing protein</fullName>
    </recommendedName>
</protein>
<dbReference type="RefSeq" id="WP_237359545.1">
    <property type="nucleotide sequence ID" value="NZ_CAKLDM010000001.1"/>
</dbReference>
<dbReference type="Gene3D" id="3.40.190.10">
    <property type="entry name" value="Periplasmic binding protein-like II"/>
    <property type="match status" value="2"/>
</dbReference>
<feature type="chain" id="PRO_5045750558" description="Solute-binding protein family 3/N-terminal domain-containing protein" evidence="3">
    <location>
        <begin position="18"/>
        <end position="273"/>
    </location>
</feature>
<gene>
    <name evidence="5" type="ORF">VMF7928_00130</name>
</gene>
<dbReference type="Pfam" id="PF00497">
    <property type="entry name" value="SBP_bac_3"/>
    <property type="match status" value="1"/>
</dbReference>
<organism evidence="5 6">
    <name type="scientific">Vibrio marisflavi CECT 7928</name>
    <dbReference type="NCBI Taxonomy" id="634439"/>
    <lineage>
        <taxon>Bacteria</taxon>
        <taxon>Pseudomonadati</taxon>
        <taxon>Pseudomonadota</taxon>
        <taxon>Gammaproteobacteria</taxon>
        <taxon>Vibrionales</taxon>
        <taxon>Vibrionaceae</taxon>
        <taxon>Vibrio</taxon>
    </lineage>
</organism>
<dbReference type="SUPFAM" id="SSF53850">
    <property type="entry name" value="Periplasmic binding protein-like II"/>
    <property type="match status" value="1"/>
</dbReference>
<sequence>MRGFLIIALLSFNILSAEVSASKNSTSTDVIVKVCDDASEWPPYTFWQRENGQINKDKLSGASIEVLEEIANLTGIKFDVELTSWKRCLLEVKKNGKFEVFMDGQFNEERAKDYFITSPVYFTSAGYWYSTDKYPDGLRIETFAELRNYNLCGVLGYNYKGYGFPNSEGIDTGAASLQKALEKVALGRCDLLLQSAPVPYGFSAIGENIIPEGVVPHKIIEASPGGYRIFVSKRSPRAYELLTKINQAVIILGSRGVIEDIMRKYLPSCGRNC</sequence>
<evidence type="ECO:0000256" key="2">
    <source>
        <dbReference type="ARBA" id="ARBA00022729"/>
    </source>
</evidence>
<feature type="signal peptide" evidence="3">
    <location>
        <begin position="1"/>
        <end position="17"/>
    </location>
</feature>
<evidence type="ECO:0000256" key="1">
    <source>
        <dbReference type="ARBA" id="ARBA00010333"/>
    </source>
</evidence>
<evidence type="ECO:0000256" key="3">
    <source>
        <dbReference type="SAM" id="SignalP"/>
    </source>
</evidence>
<accession>A0ABM8ZYL0</accession>
<dbReference type="Proteomes" id="UP000838748">
    <property type="component" value="Unassembled WGS sequence"/>
</dbReference>
<dbReference type="EMBL" id="CAKLDM010000001">
    <property type="protein sequence ID" value="CAH0536034.1"/>
    <property type="molecule type" value="Genomic_DNA"/>
</dbReference>
<comment type="similarity">
    <text evidence="1">Belongs to the bacterial solute-binding protein 3 family.</text>
</comment>
<dbReference type="InterPro" id="IPR001638">
    <property type="entry name" value="Solute-binding_3/MltF_N"/>
</dbReference>
<evidence type="ECO:0000313" key="6">
    <source>
        <dbReference type="Proteomes" id="UP000838748"/>
    </source>
</evidence>
<dbReference type="PANTHER" id="PTHR35936:SF25">
    <property type="entry name" value="ABC TRANSPORTER SUBSTRATE-BINDING PROTEIN"/>
    <property type="match status" value="1"/>
</dbReference>
<reference evidence="5" key="1">
    <citation type="submission" date="2021-11" db="EMBL/GenBank/DDBJ databases">
        <authorList>
            <person name="Rodrigo-Torres L."/>
            <person name="Arahal R. D."/>
            <person name="Lucena T."/>
        </authorList>
    </citation>
    <scope>NUCLEOTIDE SEQUENCE</scope>
    <source>
        <strain evidence="5">CECT 7928</strain>
    </source>
</reference>
<keyword evidence="2 3" id="KW-0732">Signal</keyword>
<feature type="domain" description="Solute-binding protein family 3/N-terminal" evidence="4">
    <location>
        <begin position="39"/>
        <end position="266"/>
    </location>
</feature>
<evidence type="ECO:0000259" key="4">
    <source>
        <dbReference type="Pfam" id="PF00497"/>
    </source>
</evidence>
<keyword evidence="6" id="KW-1185">Reference proteome</keyword>
<evidence type="ECO:0000313" key="5">
    <source>
        <dbReference type="EMBL" id="CAH0536034.1"/>
    </source>
</evidence>
<proteinExistence type="inferred from homology"/>
<comment type="caution">
    <text evidence="5">The sequence shown here is derived from an EMBL/GenBank/DDBJ whole genome shotgun (WGS) entry which is preliminary data.</text>
</comment>
<name>A0ABM8ZYL0_9VIBR</name>
<dbReference type="PANTHER" id="PTHR35936">
    <property type="entry name" value="MEMBRANE-BOUND LYTIC MUREIN TRANSGLYCOSYLASE F"/>
    <property type="match status" value="1"/>
</dbReference>